<proteinExistence type="predicted"/>
<accession>A0ABP6VRQ4</accession>
<gene>
    <name evidence="1" type="ORF">GCM10022222_22880</name>
</gene>
<keyword evidence="2" id="KW-1185">Reference proteome</keyword>
<dbReference type="EMBL" id="BAAAZN010000004">
    <property type="protein sequence ID" value="GAA3538717.1"/>
    <property type="molecule type" value="Genomic_DNA"/>
</dbReference>
<protein>
    <submittedName>
        <fullName evidence="1">Uncharacterized protein</fullName>
    </submittedName>
</protein>
<name>A0ABP6VRQ4_9PSEU</name>
<sequence length="67" mass="6844">MHWFKDPNGLLELGDALLDAVAFGSGAGAPLTELLHPATAAAASMIPGNAVVNFNFVTGCPAFCSVR</sequence>
<dbReference type="Proteomes" id="UP001500689">
    <property type="component" value="Unassembled WGS sequence"/>
</dbReference>
<evidence type="ECO:0000313" key="2">
    <source>
        <dbReference type="Proteomes" id="UP001500689"/>
    </source>
</evidence>
<organism evidence="1 2">
    <name type="scientific">Amycolatopsis ultiminotia</name>
    <dbReference type="NCBI Taxonomy" id="543629"/>
    <lineage>
        <taxon>Bacteria</taxon>
        <taxon>Bacillati</taxon>
        <taxon>Actinomycetota</taxon>
        <taxon>Actinomycetes</taxon>
        <taxon>Pseudonocardiales</taxon>
        <taxon>Pseudonocardiaceae</taxon>
        <taxon>Amycolatopsis</taxon>
    </lineage>
</organism>
<evidence type="ECO:0000313" key="1">
    <source>
        <dbReference type="EMBL" id="GAA3538717.1"/>
    </source>
</evidence>
<comment type="caution">
    <text evidence="1">The sequence shown here is derived from an EMBL/GenBank/DDBJ whole genome shotgun (WGS) entry which is preliminary data.</text>
</comment>
<reference evidence="2" key="1">
    <citation type="journal article" date="2019" name="Int. J. Syst. Evol. Microbiol.">
        <title>The Global Catalogue of Microorganisms (GCM) 10K type strain sequencing project: providing services to taxonomists for standard genome sequencing and annotation.</title>
        <authorList>
            <consortium name="The Broad Institute Genomics Platform"/>
            <consortium name="The Broad Institute Genome Sequencing Center for Infectious Disease"/>
            <person name="Wu L."/>
            <person name="Ma J."/>
        </authorList>
    </citation>
    <scope>NUCLEOTIDE SEQUENCE [LARGE SCALE GENOMIC DNA]</scope>
    <source>
        <strain evidence="2">JCM 16898</strain>
    </source>
</reference>